<dbReference type="Pfam" id="PF01370">
    <property type="entry name" value="Epimerase"/>
    <property type="match status" value="1"/>
</dbReference>
<dbReference type="Proteomes" id="UP000078543">
    <property type="component" value="Unassembled WGS sequence"/>
</dbReference>
<feature type="domain" description="NAD-dependent epimerase/dehydratase" evidence="1">
    <location>
        <begin position="7"/>
        <end position="120"/>
    </location>
</feature>
<dbReference type="AlphaFoldDB" id="A0A178MYY1"/>
<evidence type="ECO:0000259" key="1">
    <source>
        <dbReference type="Pfam" id="PF01370"/>
    </source>
</evidence>
<dbReference type="RefSeq" id="WP_068498138.1">
    <property type="nucleotide sequence ID" value="NZ_LWQU01000104.1"/>
</dbReference>
<protein>
    <recommendedName>
        <fullName evidence="1">NAD-dependent epimerase/dehydratase domain-containing protein</fullName>
    </recommendedName>
</protein>
<keyword evidence="3" id="KW-1185">Reference proteome</keyword>
<dbReference type="SUPFAM" id="SSF51735">
    <property type="entry name" value="NAD(P)-binding Rossmann-fold domains"/>
    <property type="match status" value="1"/>
</dbReference>
<sequence>MSGLHLLITGASGYIGQHLLRHALCQGHRVTVLSRRRPCEPCRWFAWSLTDPVPALALQADRDLGPIDAVLHLSHQWESELPEDQDENLTGFRSLLAASRAAGVGRFILASSVSAQAGALNRYGRIKWRLTQELTGPGELAARIGLVYGGPPLGQWGTMRTLAGKLPILPMVGTDKGVQPIHLDEVCDGLLRMAALPRPSRPVFGLADPAPIAFGAWLKLLARTVHGRGLTIVPLPLPLVLLAVRIVNRLPIPVSIAEERVMGLAGLPEIDSADDLAELGLSLRPAAQVLAEAGRRRRLVTEAAAALASVTGRRPRKEQIAAYVRGIERHGDGQPLMLPPLAARCPALLRLIEPPTGALTPDGWRGRLHMALTIAEAGLGTHPPGRLAAIARLVGTGAAEALMLPFRWLAGRNR</sequence>
<dbReference type="Gene3D" id="3.40.50.720">
    <property type="entry name" value="NAD(P)-binding Rossmann-like Domain"/>
    <property type="match status" value="1"/>
</dbReference>
<dbReference type="InterPro" id="IPR036291">
    <property type="entry name" value="NAD(P)-bd_dom_sf"/>
</dbReference>
<dbReference type="STRING" id="1437059.A6A05_00450"/>
<reference evidence="2 3" key="1">
    <citation type="submission" date="2016-04" db="EMBL/GenBank/DDBJ databases">
        <title>Draft genome sequence of freshwater magnetotactic bacteria Magnetospirillum marisnigri SP-1 and Magnetospirillum moscoviense BB-1.</title>
        <authorList>
            <person name="Koziaeva V."/>
            <person name="Dziuba M.V."/>
            <person name="Ivanov T.M."/>
            <person name="Kuznetsov B."/>
            <person name="Grouzdev D.S."/>
        </authorList>
    </citation>
    <scope>NUCLEOTIDE SEQUENCE [LARGE SCALE GENOMIC DNA]</scope>
    <source>
        <strain evidence="2 3">BB-1</strain>
    </source>
</reference>
<name>A0A178MYY1_9PROT</name>
<organism evidence="2 3">
    <name type="scientific">Magnetospirillum moscoviense</name>
    <dbReference type="NCBI Taxonomy" id="1437059"/>
    <lineage>
        <taxon>Bacteria</taxon>
        <taxon>Pseudomonadati</taxon>
        <taxon>Pseudomonadota</taxon>
        <taxon>Alphaproteobacteria</taxon>
        <taxon>Rhodospirillales</taxon>
        <taxon>Rhodospirillaceae</taxon>
        <taxon>Magnetospirillum</taxon>
    </lineage>
</organism>
<evidence type="ECO:0000313" key="3">
    <source>
        <dbReference type="Proteomes" id="UP000078543"/>
    </source>
</evidence>
<dbReference type="InterPro" id="IPR001509">
    <property type="entry name" value="Epimerase_deHydtase"/>
</dbReference>
<gene>
    <name evidence="2" type="ORF">A6A05_00450</name>
</gene>
<comment type="caution">
    <text evidence="2">The sequence shown here is derived from an EMBL/GenBank/DDBJ whole genome shotgun (WGS) entry which is preliminary data.</text>
</comment>
<accession>A0A178MYY1</accession>
<dbReference type="EMBL" id="LWQU01000104">
    <property type="protein sequence ID" value="OAN55064.1"/>
    <property type="molecule type" value="Genomic_DNA"/>
</dbReference>
<proteinExistence type="predicted"/>
<evidence type="ECO:0000313" key="2">
    <source>
        <dbReference type="EMBL" id="OAN55064.1"/>
    </source>
</evidence>